<dbReference type="Proteomes" id="UP000268321">
    <property type="component" value="Unassembled WGS sequence"/>
</dbReference>
<dbReference type="OrthoDB" id="7668193at2759"/>
<comment type="similarity">
    <text evidence="5">Belongs to the WD repeat ASA1 family.</text>
</comment>
<keyword evidence="3" id="KW-0156">Chromatin regulator</keyword>
<sequence>MSSAALRLSLRGHKAAVACITQKNDFLVSADRDGWVIVWNLATKRPRAIWKAHEGHIVTLKLTAMGLLTHGRDLHIRFWKDPPMPQCEEFPVNSLNFCNVDLVSLDLEAALLVTPATVDSDNFDVYKIRSNGATVLRVVENFSVKAATTSKSEVEEINSPELVLQLRGNGVIMRLLFVAQNLLFVGYESGAVFCFRIDPDVRDRTKTLSGHTPLPVLSLEYDPCRHELYCGSASKKLLRISTKRLEDLSENGVETPCNEECDSRPRSHYGLQNIHVTESGFVVAFWDGVIKSFTTDCEPKLVLERAEETIQALKFESIGGPTKKSLCLYAYTPGDMIQGERRALSVRDRSPKEPLLFVGYGDGLIRAYKPSFV</sequence>
<evidence type="ECO:0000256" key="5">
    <source>
        <dbReference type="ARBA" id="ARBA00037931"/>
    </source>
</evidence>
<dbReference type="PANTHER" id="PTHR19854">
    <property type="entry name" value="TRANSDUCIN BETA-LIKE 3"/>
    <property type="match status" value="1"/>
</dbReference>
<dbReference type="EMBL" id="ML004489">
    <property type="protein sequence ID" value="RKP29404.1"/>
    <property type="molecule type" value="Genomic_DNA"/>
</dbReference>
<evidence type="ECO:0000256" key="2">
    <source>
        <dbReference type="ARBA" id="ARBA00022737"/>
    </source>
</evidence>
<accession>A0A4P9Z9F6</accession>
<evidence type="ECO:0000256" key="3">
    <source>
        <dbReference type="ARBA" id="ARBA00022853"/>
    </source>
</evidence>
<proteinExistence type="inferred from homology"/>
<name>A0A4P9Z9F6_9ASCO</name>
<feature type="repeat" description="WD" evidence="7">
    <location>
        <begin position="10"/>
        <end position="49"/>
    </location>
</feature>
<keyword evidence="9" id="KW-1185">Reference proteome</keyword>
<evidence type="ECO:0000256" key="6">
    <source>
        <dbReference type="ARBA" id="ARBA00040563"/>
    </source>
</evidence>
<dbReference type="InterPro" id="IPR001680">
    <property type="entry name" value="WD40_rpt"/>
</dbReference>
<dbReference type="GO" id="GO:0006325">
    <property type="term" value="P:chromatin organization"/>
    <property type="evidence" value="ECO:0007669"/>
    <property type="project" value="UniProtKB-KW"/>
</dbReference>
<dbReference type="InterPro" id="IPR019775">
    <property type="entry name" value="WD40_repeat_CS"/>
</dbReference>
<organism evidence="8 9">
    <name type="scientific">Metschnikowia bicuspidata</name>
    <dbReference type="NCBI Taxonomy" id="27322"/>
    <lineage>
        <taxon>Eukaryota</taxon>
        <taxon>Fungi</taxon>
        <taxon>Dikarya</taxon>
        <taxon>Ascomycota</taxon>
        <taxon>Saccharomycotina</taxon>
        <taxon>Pichiomycetes</taxon>
        <taxon>Metschnikowiaceae</taxon>
        <taxon>Metschnikowia</taxon>
    </lineage>
</organism>
<dbReference type="SMART" id="SM00320">
    <property type="entry name" value="WD40"/>
    <property type="match status" value="5"/>
</dbReference>
<evidence type="ECO:0000256" key="7">
    <source>
        <dbReference type="PROSITE-ProRule" id="PRU00221"/>
    </source>
</evidence>
<dbReference type="Gene3D" id="2.130.10.10">
    <property type="entry name" value="YVTN repeat-like/Quinoprotein amine dehydrogenase"/>
    <property type="match status" value="2"/>
</dbReference>
<evidence type="ECO:0000313" key="8">
    <source>
        <dbReference type="EMBL" id="RKP29404.1"/>
    </source>
</evidence>
<keyword evidence="1 7" id="KW-0853">WD repeat</keyword>
<dbReference type="InterPro" id="IPR015943">
    <property type="entry name" value="WD40/YVTN_repeat-like_dom_sf"/>
</dbReference>
<dbReference type="AlphaFoldDB" id="A0A4P9Z9F6"/>
<dbReference type="InterPro" id="IPR036322">
    <property type="entry name" value="WD40_repeat_dom_sf"/>
</dbReference>
<dbReference type="SUPFAM" id="SSF50978">
    <property type="entry name" value="WD40 repeat-like"/>
    <property type="match status" value="1"/>
</dbReference>
<evidence type="ECO:0000256" key="4">
    <source>
        <dbReference type="ARBA" id="ARBA00037338"/>
    </source>
</evidence>
<dbReference type="PROSITE" id="PS50082">
    <property type="entry name" value="WD_REPEATS_2"/>
    <property type="match status" value="1"/>
</dbReference>
<dbReference type="PROSITE" id="PS00678">
    <property type="entry name" value="WD_REPEATS_1"/>
    <property type="match status" value="1"/>
</dbReference>
<evidence type="ECO:0000313" key="9">
    <source>
        <dbReference type="Proteomes" id="UP000268321"/>
    </source>
</evidence>
<reference evidence="9" key="1">
    <citation type="journal article" date="2018" name="Nat. Microbiol.">
        <title>Leveraging single-cell genomics to expand the fungal tree of life.</title>
        <authorList>
            <person name="Ahrendt S.R."/>
            <person name="Quandt C.A."/>
            <person name="Ciobanu D."/>
            <person name="Clum A."/>
            <person name="Salamov A."/>
            <person name="Andreopoulos B."/>
            <person name="Cheng J.F."/>
            <person name="Woyke T."/>
            <person name="Pelin A."/>
            <person name="Henrissat B."/>
            <person name="Reynolds N.K."/>
            <person name="Benny G.L."/>
            <person name="Smith M.E."/>
            <person name="James T.Y."/>
            <person name="Grigoriev I.V."/>
        </authorList>
    </citation>
    <scope>NUCLEOTIDE SEQUENCE [LARGE SCALE GENOMIC DNA]</scope>
    <source>
        <strain evidence="9">Baker2002</strain>
    </source>
</reference>
<comment type="function">
    <text evidence="4">Component of the ASTRA complex involved in chromatin remodeling.</text>
</comment>
<dbReference type="Pfam" id="PF00400">
    <property type="entry name" value="WD40"/>
    <property type="match status" value="1"/>
</dbReference>
<dbReference type="PANTHER" id="PTHR19854:SF1">
    <property type="entry name" value="GUANINE NUCLEOTIDE-BINDING PROTEIN SUBUNIT BETA-LIKE PROTEIN 1"/>
    <property type="match status" value="1"/>
</dbReference>
<evidence type="ECO:0000256" key="1">
    <source>
        <dbReference type="ARBA" id="ARBA00022574"/>
    </source>
</evidence>
<protein>
    <recommendedName>
        <fullName evidence="6">ASTRA-associated protein 1</fullName>
    </recommendedName>
</protein>
<gene>
    <name evidence="8" type="ORF">METBISCDRAFT_31701</name>
</gene>
<keyword evidence="2" id="KW-0677">Repeat</keyword>